<dbReference type="OrthoDB" id="9777044at2"/>
<name>A0A3N3ZRH6_9MICC</name>
<feature type="transmembrane region" description="Helical" evidence="7">
    <location>
        <begin position="71"/>
        <end position="92"/>
    </location>
</feature>
<comment type="similarity">
    <text evidence="7">Belongs to the TatC family.</text>
</comment>
<evidence type="ECO:0000256" key="1">
    <source>
        <dbReference type="ARBA" id="ARBA00004141"/>
    </source>
</evidence>
<evidence type="ECO:0000256" key="3">
    <source>
        <dbReference type="ARBA" id="ARBA00022927"/>
    </source>
</evidence>
<dbReference type="GO" id="GO:0033281">
    <property type="term" value="C:TAT protein transport complex"/>
    <property type="evidence" value="ECO:0007669"/>
    <property type="project" value="UniProtKB-UniRule"/>
</dbReference>
<organism evidence="8 9">
    <name type="scientific">Kocuria soli</name>
    <dbReference type="NCBI Taxonomy" id="2485125"/>
    <lineage>
        <taxon>Bacteria</taxon>
        <taxon>Bacillati</taxon>
        <taxon>Actinomycetota</taxon>
        <taxon>Actinomycetes</taxon>
        <taxon>Micrococcales</taxon>
        <taxon>Micrococcaceae</taxon>
        <taxon>Kocuria</taxon>
    </lineage>
</organism>
<keyword evidence="3 7" id="KW-0653">Protein transport</keyword>
<comment type="subunit">
    <text evidence="7">The Tat system comprises two distinct complexes: a TatABC complex, containing multiple copies of TatA, TatB and TatC subunits, and a separate TatA complex, containing only TatA subunits. Substrates initially bind to the TatABC complex, which probably triggers association of the separate TatA complex to form the active translocon.</text>
</comment>
<dbReference type="PRINTS" id="PR01840">
    <property type="entry name" value="TATCFAMILY"/>
</dbReference>
<dbReference type="Pfam" id="PF00902">
    <property type="entry name" value="TatC"/>
    <property type="match status" value="1"/>
</dbReference>
<evidence type="ECO:0000256" key="6">
    <source>
        <dbReference type="ARBA" id="ARBA00023136"/>
    </source>
</evidence>
<keyword evidence="7" id="KW-1003">Cell membrane</keyword>
<dbReference type="EMBL" id="RKMF01000005">
    <property type="protein sequence ID" value="ROZ63845.1"/>
    <property type="molecule type" value="Genomic_DNA"/>
</dbReference>
<proteinExistence type="inferred from homology"/>
<dbReference type="HAMAP" id="MF_00902">
    <property type="entry name" value="TatC"/>
    <property type="match status" value="1"/>
</dbReference>
<comment type="caution">
    <text evidence="8">The sequence shown here is derived from an EMBL/GenBank/DDBJ whole genome shotgun (WGS) entry which is preliminary data.</text>
</comment>
<gene>
    <name evidence="7 8" type="primary">tatC</name>
    <name evidence="8" type="ORF">EDL96_05075</name>
</gene>
<dbReference type="NCBIfam" id="TIGR00945">
    <property type="entry name" value="tatC"/>
    <property type="match status" value="1"/>
</dbReference>
<evidence type="ECO:0000313" key="8">
    <source>
        <dbReference type="EMBL" id="ROZ63845.1"/>
    </source>
</evidence>
<evidence type="ECO:0000256" key="7">
    <source>
        <dbReference type="HAMAP-Rule" id="MF_00902"/>
    </source>
</evidence>
<accession>A0A3N3ZRH6</accession>
<keyword evidence="5 7" id="KW-0811">Translocation</keyword>
<dbReference type="InterPro" id="IPR002033">
    <property type="entry name" value="TatC"/>
</dbReference>
<comment type="function">
    <text evidence="7">Part of the twin-arginine translocation (Tat) system that transports large folded proteins containing a characteristic twin-arginine motif in their signal peptide across membranes. Together with TatB, TatC is part of a receptor directly interacting with Tat signal peptides.</text>
</comment>
<dbReference type="PANTHER" id="PTHR30371:SF0">
    <property type="entry name" value="SEC-INDEPENDENT PROTEIN TRANSLOCASE PROTEIN TATC, CHLOROPLASTIC-RELATED"/>
    <property type="match status" value="1"/>
</dbReference>
<evidence type="ECO:0000256" key="4">
    <source>
        <dbReference type="ARBA" id="ARBA00022989"/>
    </source>
</evidence>
<reference evidence="8 9" key="1">
    <citation type="submission" date="2018-10" db="EMBL/GenBank/DDBJ databases">
        <title>Kocuria sp. M5W7-7, whole genome shotgun sequence.</title>
        <authorList>
            <person name="Tuo L."/>
        </authorList>
    </citation>
    <scope>NUCLEOTIDE SEQUENCE [LARGE SCALE GENOMIC DNA]</scope>
    <source>
        <strain evidence="8 9">M5W7-7</strain>
    </source>
</reference>
<evidence type="ECO:0000256" key="5">
    <source>
        <dbReference type="ARBA" id="ARBA00023010"/>
    </source>
</evidence>
<dbReference type="PANTHER" id="PTHR30371">
    <property type="entry name" value="SEC-INDEPENDENT PROTEIN TRANSLOCASE PROTEIN TATC"/>
    <property type="match status" value="1"/>
</dbReference>
<comment type="subcellular location">
    <subcellularLocation>
        <location evidence="7">Cell membrane</location>
        <topology evidence="7">Multi-pass membrane protein</topology>
    </subcellularLocation>
    <subcellularLocation>
        <location evidence="1">Membrane</location>
        <topology evidence="1">Multi-pass membrane protein</topology>
    </subcellularLocation>
</comment>
<keyword evidence="9" id="KW-1185">Reference proteome</keyword>
<dbReference type="GO" id="GO:0009977">
    <property type="term" value="F:proton motive force dependent protein transmembrane transporter activity"/>
    <property type="evidence" value="ECO:0007669"/>
    <property type="project" value="TreeGrafter"/>
</dbReference>
<protein>
    <recommendedName>
        <fullName evidence="7">Sec-independent protein translocase protein TatC</fullName>
    </recommendedName>
</protein>
<keyword evidence="6 7" id="KW-0472">Membrane</keyword>
<evidence type="ECO:0000256" key="2">
    <source>
        <dbReference type="ARBA" id="ARBA00022692"/>
    </source>
</evidence>
<keyword evidence="2 7" id="KW-0812">Transmembrane</keyword>
<dbReference type="GO" id="GO:0065002">
    <property type="term" value="P:intracellular protein transmembrane transport"/>
    <property type="evidence" value="ECO:0007669"/>
    <property type="project" value="TreeGrafter"/>
</dbReference>
<feature type="transmembrane region" description="Helical" evidence="7">
    <location>
        <begin position="212"/>
        <end position="233"/>
    </location>
</feature>
<sequence>MALTEHLREFRNRLIISAVATVIGMVGGFFLYFPFMEWLSAPIKALNEQDTREAVLNFGGVGGPFSVMVEVSVILGLILASPVWLYQLWAFITPALHKNEKRYAYAFVIAAVPLFLGGCALGIATLPSAVFALTAFNPDNTANVIDAVQYVRFVLQLVLAIGLACVLPVLLVGLNMIGVLPGKTLLRSWRWVVIFVLLLAAVVAPGPDMMVMFYISAPLMVLFFLAVGVCLLNDRRRAKKRAKQEATYDRSAVKATSEQELRGIQVDAGE</sequence>
<dbReference type="Proteomes" id="UP000270616">
    <property type="component" value="Unassembled WGS sequence"/>
</dbReference>
<dbReference type="AlphaFoldDB" id="A0A3N3ZRH6"/>
<keyword evidence="4 7" id="KW-1133">Transmembrane helix</keyword>
<feature type="transmembrane region" description="Helical" evidence="7">
    <location>
        <begin position="153"/>
        <end position="177"/>
    </location>
</feature>
<dbReference type="GO" id="GO:0043953">
    <property type="term" value="P:protein transport by the Tat complex"/>
    <property type="evidence" value="ECO:0007669"/>
    <property type="project" value="UniProtKB-UniRule"/>
</dbReference>
<feature type="transmembrane region" description="Helical" evidence="7">
    <location>
        <begin position="189"/>
        <end position="206"/>
    </location>
</feature>
<feature type="transmembrane region" description="Helical" evidence="7">
    <location>
        <begin position="12"/>
        <end position="33"/>
    </location>
</feature>
<feature type="transmembrane region" description="Helical" evidence="7">
    <location>
        <begin position="104"/>
        <end position="133"/>
    </location>
</feature>
<keyword evidence="7" id="KW-0813">Transport</keyword>
<evidence type="ECO:0000313" key="9">
    <source>
        <dbReference type="Proteomes" id="UP000270616"/>
    </source>
</evidence>